<dbReference type="VEuPathDB" id="TriTrypDB:TcBrA4_0039830"/>
<dbReference type="VEuPathDB" id="TriTrypDB:TCDM_05700"/>
<comment type="caution">
    <text evidence="1">The sequence shown here is derived from an EMBL/GenBank/DDBJ whole genome shotgun (WGS) entry which is preliminary data.</text>
</comment>
<dbReference type="Proteomes" id="UP000246078">
    <property type="component" value="Unassembled WGS sequence"/>
</dbReference>
<evidence type="ECO:0000313" key="1">
    <source>
        <dbReference type="EMBL" id="PWU83377.1"/>
    </source>
</evidence>
<dbReference type="AlphaFoldDB" id="A0A2V2UGM8"/>
<dbReference type="VEuPathDB" id="TriTrypDB:C3747_888g7"/>
<dbReference type="VEuPathDB" id="TriTrypDB:BCY84_20150"/>
<dbReference type="EMBL" id="PRFC01000888">
    <property type="protein sequence ID" value="PWU83377.1"/>
    <property type="molecule type" value="Genomic_DNA"/>
</dbReference>
<dbReference type="VEuPathDB" id="TriTrypDB:C4B63_92g29"/>
<reference evidence="1 2" key="1">
    <citation type="journal article" date="2018" name="Microb. Genom.">
        <title>Expanding an expanded genome: long-read sequencing of Trypanosoma cruzi.</title>
        <authorList>
            <person name="Berna L."/>
            <person name="Rodriguez M."/>
            <person name="Chiribao M.L."/>
            <person name="Parodi-Talice A."/>
            <person name="Pita S."/>
            <person name="Rijo G."/>
            <person name="Alvarez-Valin F."/>
            <person name="Robello C."/>
        </authorList>
    </citation>
    <scope>NUCLEOTIDE SEQUENCE [LARGE SCALE GENOMIC DNA]</scope>
    <source>
        <strain evidence="1 2">TCC</strain>
    </source>
</reference>
<dbReference type="VEuPathDB" id="TriTrypDB:TcG_07265"/>
<organism evidence="1 2">
    <name type="scientific">Trypanosoma cruzi</name>
    <dbReference type="NCBI Taxonomy" id="5693"/>
    <lineage>
        <taxon>Eukaryota</taxon>
        <taxon>Discoba</taxon>
        <taxon>Euglenozoa</taxon>
        <taxon>Kinetoplastea</taxon>
        <taxon>Metakinetoplastina</taxon>
        <taxon>Trypanosomatida</taxon>
        <taxon>Trypanosomatidae</taxon>
        <taxon>Trypanosoma</taxon>
        <taxon>Schizotrypanum</taxon>
    </lineage>
</organism>
<gene>
    <name evidence="1" type="ORF">C3747_888g7</name>
</gene>
<dbReference type="VEuPathDB" id="TriTrypDB:TcBrA4_0021050"/>
<name>A0A2V2UGM8_TRYCR</name>
<dbReference type="VEuPathDB" id="TriTrypDB:TCSYLVIO_001790"/>
<evidence type="ECO:0000313" key="2">
    <source>
        <dbReference type="Proteomes" id="UP000246078"/>
    </source>
</evidence>
<accession>A0A2V2UGM8</accession>
<sequence length="170" mass="18879">MLYLNGTPINIAGARRRTDTTQPQSLMHRPTPWYKKADEQHPADRQCAVYCVNLHRLTLSPDCTPETGPLTASVPIHRRLWTLLLRPPRRGARTRTQFVVGHCGVSRNGACGAKSEKASDLTQLTDRWITGMVALSKHIICARQLRTETRCSTTAGVWDPRASTPPSLVG</sequence>
<protein>
    <submittedName>
        <fullName evidence="1">Uncharacterized protein</fullName>
    </submittedName>
</protein>
<dbReference type="VEuPathDB" id="TriTrypDB:TcCL_ESM10943"/>
<proteinExistence type="predicted"/>